<organism evidence="1">
    <name type="scientific">marine sediment metagenome</name>
    <dbReference type="NCBI Taxonomy" id="412755"/>
    <lineage>
        <taxon>unclassified sequences</taxon>
        <taxon>metagenomes</taxon>
        <taxon>ecological metagenomes</taxon>
    </lineage>
</organism>
<gene>
    <name evidence="1" type="ORF">S01H1_72581</name>
</gene>
<dbReference type="EMBL" id="BARS01048424">
    <property type="protein sequence ID" value="GAG36338.1"/>
    <property type="molecule type" value="Genomic_DNA"/>
</dbReference>
<dbReference type="AlphaFoldDB" id="X0XI52"/>
<sequence>PRPEVFAIYGAHHEAIAKAIRIHARALSPKYRVAEKLIQAPLIQRGIELFNEVTFRDLAAVAIETEIYNRRDVLEIATTILREKGVKVLR</sequence>
<comment type="caution">
    <text evidence="1">The sequence shown here is derived from an EMBL/GenBank/DDBJ whole genome shotgun (WGS) entry which is preliminary data.</text>
</comment>
<protein>
    <submittedName>
        <fullName evidence="1">Uncharacterized protein</fullName>
    </submittedName>
</protein>
<accession>X0XI52</accession>
<proteinExistence type="predicted"/>
<feature type="non-terminal residue" evidence="1">
    <location>
        <position position="1"/>
    </location>
</feature>
<evidence type="ECO:0000313" key="1">
    <source>
        <dbReference type="EMBL" id="GAG36338.1"/>
    </source>
</evidence>
<reference evidence="1" key="1">
    <citation type="journal article" date="2014" name="Front. Microbiol.">
        <title>High frequency of phylogenetically diverse reductive dehalogenase-homologous genes in deep subseafloor sedimentary metagenomes.</title>
        <authorList>
            <person name="Kawai M."/>
            <person name="Futagami T."/>
            <person name="Toyoda A."/>
            <person name="Takaki Y."/>
            <person name="Nishi S."/>
            <person name="Hori S."/>
            <person name="Arai W."/>
            <person name="Tsubouchi T."/>
            <person name="Morono Y."/>
            <person name="Uchiyama I."/>
            <person name="Ito T."/>
            <person name="Fujiyama A."/>
            <person name="Inagaki F."/>
            <person name="Takami H."/>
        </authorList>
    </citation>
    <scope>NUCLEOTIDE SEQUENCE</scope>
    <source>
        <strain evidence="1">Expedition CK06-06</strain>
    </source>
</reference>
<name>X0XI52_9ZZZZ</name>